<dbReference type="RefSeq" id="WP_002843415.1">
    <property type="nucleotide sequence ID" value="NZ_CAMPYD010000004.1"/>
</dbReference>
<protein>
    <submittedName>
        <fullName evidence="1">Predicted metal-binding protein related to the C-terminal domain of SecA</fullName>
    </submittedName>
</protein>
<dbReference type="Pfam" id="PF02810">
    <property type="entry name" value="SEC-C"/>
    <property type="match status" value="1"/>
</dbReference>
<dbReference type="Pfam" id="PF25948">
    <property type="entry name" value="DUF7986"/>
    <property type="match status" value="1"/>
</dbReference>
<dbReference type="SUPFAM" id="SSF103642">
    <property type="entry name" value="Sec-C motif"/>
    <property type="match status" value="1"/>
</dbReference>
<dbReference type="EMBL" id="UGTB01000004">
    <property type="protein sequence ID" value="SUB61695.1"/>
    <property type="molecule type" value="Genomic_DNA"/>
</dbReference>
<sequence length="369" mass="42779">MLKRNDLCHCGSGKKYKNCCMEKDKSGRVDELNKKALLDRKDKIDRNYTATIVKLGHHLEELIDKDENFAKMEEESRNNLFGDMLTSNIASNRFFASYFSYDYMIDRDTTPAIYTVNHFRFNQDEKNIVYSCVNSYPSLFTIDKIDDIEVVIKDMFTGHKYKTLDSKILGNFAIGDYILGRPVRIGDIYVLIDLTIRIQEETKNMIYDAIMKAFEENKDKIGNLEYFVAMNSLFFYKYMLQLLQISDYKDNELEETIESIEDQEDKVATLESSKVVREGQNEDTLNLDHIFKEKIKDEEIYKGIMRLWIDIADKINIGGSENGWAAGLEYYYKKQNDIAATQSAIAKEYGVSTSTLAKRNKEISAVFSD</sequence>
<accession>A0A379CIT9</accession>
<dbReference type="Gene3D" id="3.10.450.50">
    <property type="match status" value="1"/>
</dbReference>
<name>A0A379CIT9_9FIRM</name>
<dbReference type="InterPro" id="IPR058292">
    <property type="entry name" value="DUF7986"/>
</dbReference>
<gene>
    <name evidence="1" type="ORF">NCTC11460_01640</name>
</gene>
<evidence type="ECO:0000313" key="1">
    <source>
        <dbReference type="EMBL" id="SUB61695.1"/>
    </source>
</evidence>
<proteinExistence type="predicted"/>
<evidence type="ECO:0000313" key="2">
    <source>
        <dbReference type="Proteomes" id="UP000255101"/>
    </source>
</evidence>
<organism evidence="1 2">
    <name type="scientific">Peptostreptococcus anaerobius</name>
    <dbReference type="NCBI Taxonomy" id="1261"/>
    <lineage>
        <taxon>Bacteria</taxon>
        <taxon>Bacillati</taxon>
        <taxon>Bacillota</taxon>
        <taxon>Clostridia</taxon>
        <taxon>Peptostreptococcales</taxon>
        <taxon>Peptostreptococcaceae</taxon>
        <taxon>Peptostreptococcus</taxon>
    </lineage>
</organism>
<dbReference type="AlphaFoldDB" id="A0A379CIT9"/>
<dbReference type="InterPro" id="IPR004027">
    <property type="entry name" value="SEC_C_motif"/>
</dbReference>
<dbReference type="Proteomes" id="UP000255101">
    <property type="component" value="Unassembled WGS sequence"/>
</dbReference>
<dbReference type="GeneID" id="79842434"/>
<reference evidence="1 2" key="1">
    <citation type="submission" date="2018-06" db="EMBL/GenBank/DDBJ databases">
        <authorList>
            <consortium name="Pathogen Informatics"/>
            <person name="Doyle S."/>
        </authorList>
    </citation>
    <scope>NUCLEOTIDE SEQUENCE [LARGE SCALE GENOMIC DNA]</scope>
    <source>
        <strain evidence="1 2">NCTC11460</strain>
    </source>
</reference>